<reference evidence="1" key="1">
    <citation type="journal article" date="2015" name="Nature">
        <title>Complex archaea that bridge the gap between prokaryotes and eukaryotes.</title>
        <authorList>
            <person name="Spang A."/>
            <person name="Saw J.H."/>
            <person name="Jorgensen S.L."/>
            <person name="Zaremba-Niedzwiedzka K."/>
            <person name="Martijn J."/>
            <person name="Lind A.E."/>
            <person name="van Eijk R."/>
            <person name="Schleper C."/>
            <person name="Guy L."/>
            <person name="Ettema T.J."/>
        </authorList>
    </citation>
    <scope>NUCLEOTIDE SEQUENCE</scope>
</reference>
<accession>A0A0F9I974</accession>
<gene>
    <name evidence="1" type="ORF">LCGC14_1607780</name>
</gene>
<proteinExistence type="predicted"/>
<evidence type="ECO:0000313" key="1">
    <source>
        <dbReference type="EMBL" id="KKM24171.1"/>
    </source>
</evidence>
<comment type="caution">
    <text evidence="1">The sequence shown here is derived from an EMBL/GenBank/DDBJ whole genome shotgun (WGS) entry which is preliminary data.</text>
</comment>
<name>A0A0F9I974_9ZZZZ</name>
<organism evidence="1">
    <name type="scientific">marine sediment metagenome</name>
    <dbReference type="NCBI Taxonomy" id="412755"/>
    <lineage>
        <taxon>unclassified sequences</taxon>
        <taxon>metagenomes</taxon>
        <taxon>ecological metagenomes</taxon>
    </lineage>
</organism>
<protein>
    <submittedName>
        <fullName evidence="1">Uncharacterized protein</fullName>
    </submittedName>
</protein>
<dbReference type="EMBL" id="LAZR01012981">
    <property type="protein sequence ID" value="KKM24171.1"/>
    <property type="molecule type" value="Genomic_DNA"/>
</dbReference>
<dbReference type="AlphaFoldDB" id="A0A0F9I974"/>
<sequence>MATTYCVNANIVLDSGKSIDSLLDADLDAAEITARKDAARLRAYNKINEQYLVGKTPIPATHITALKEIEIDLVISDIMTGAFSGEITNVSDWTEKYMERAKETLENLRFDASSESAVADSQNTGDGTVGTIVVNDHFTVTELWTLIAQNLNVFTVRGSLTGPLPNLTVGNAYPEKDWGTVVNDYGLLLHTREYESYPIYLTVTAGATDFVQYDRFTFKTFAASYYRQRDGNIIRG</sequence>